<gene>
    <name evidence="1" type="ORF">BGE01nite_41030</name>
</gene>
<dbReference type="AlphaFoldDB" id="A0A512MDN8"/>
<evidence type="ECO:0000313" key="1">
    <source>
        <dbReference type="EMBL" id="GEP44812.1"/>
    </source>
</evidence>
<dbReference type="OrthoDB" id="8910709at2"/>
<reference evidence="1 2" key="1">
    <citation type="submission" date="2019-07" db="EMBL/GenBank/DDBJ databases">
        <title>Whole genome shotgun sequence of Brevifollis gellanilyticus NBRC 108608.</title>
        <authorList>
            <person name="Hosoyama A."/>
            <person name="Uohara A."/>
            <person name="Ohji S."/>
            <person name="Ichikawa N."/>
        </authorList>
    </citation>
    <scope>NUCLEOTIDE SEQUENCE [LARGE SCALE GENOMIC DNA]</scope>
    <source>
        <strain evidence="1 2">NBRC 108608</strain>
    </source>
</reference>
<dbReference type="EMBL" id="BKAG01000036">
    <property type="protein sequence ID" value="GEP44812.1"/>
    <property type="molecule type" value="Genomic_DNA"/>
</dbReference>
<accession>A0A512MDN8</accession>
<evidence type="ECO:0000313" key="2">
    <source>
        <dbReference type="Proteomes" id="UP000321577"/>
    </source>
</evidence>
<comment type="caution">
    <text evidence="1">The sequence shown here is derived from an EMBL/GenBank/DDBJ whole genome shotgun (WGS) entry which is preliminary data.</text>
</comment>
<name>A0A512MDN8_9BACT</name>
<organism evidence="1 2">
    <name type="scientific">Brevifollis gellanilyticus</name>
    <dbReference type="NCBI Taxonomy" id="748831"/>
    <lineage>
        <taxon>Bacteria</taxon>
        <taxon>Pseudomonadati</taxon>
        <taxon>Verrucomicrobiota</taxon>
        <taxon>Verrucomicrobiia</taxon>
        <taxon>Verrucomicrobiales</taxon>
        <taxon>Verrucomicrobiaceae</taxon>
    </lineage>
</organism>
<dbReference type="Proteomes" id="UP000321577">
    <property type="component" value="Unassembled WGS sequence"/>
</dbReference>
<dbReference type="RefSeq" id="WP_146853112.1">
    <property type="nucleotide sequence ID" value="NZ_BKAG01000036.1"/>
</dbReference>
<keyword evidence="2" id="KW-1185">Reference proteome</keyword>
<sequence>MPDSEQTLDYLEQQIPSLSAAAVNVAYWQALATGQAVLVSGECGIYEALADGTMKLVKPLAKPLSVPVGTRVKIP</sequence>
<proteinExistence type="predicted"/>
<protein>
    <submittedName>
        <fullName evidence="1">Uncharacterized protein</fullName>
    </submittedName>
</protein>